<gene>
    <name evidence="2" type="ORF">SDC9_107888</name>
</gene>
<protein>
    <recommendedName>
        <fullName evidence="3">Stage V sporulation protein AC</fullName>
    </recommendedName>
</protein>
<keyword evidence="1" id="KW-0812">Transmembrane</keyword>
<feature type="transmembrane region" description="Helical" evidence="1">
    <location>
        <begin position="24"/>
        <end position="46"/>
    </location>
</feature>
<feature type="transmembrane region" description="Helical" evidence="1">
    <location>
        <begin position="123"/>
        <end position="147"/>
    </location>
</feature>
<organism evidence="2">
    <name type="scientific">bioreactor metagenome</name>
    <dbReference type="NCBI Taxonomy" id="1076179"/>
    <lineage>
        <taxon>unclassified sequences</taxon>
        <taxon>metagenomes</taxon>
        <taxon>ecological metagenomes</taxon>
    </lineage>
</organism>
<evidence type="ECO:0000256" key="1">
    <source>
        <dbReference type="SAM" id="Phobius"/>
    </source>
</evidence>
<accession>A0A645BH01</accession>
<name>A0A645BH01_9ZZZZ</name>
<feature type="transmembrane region" description="Helical" evidence="1">
    <location>
        <begin position="58"/>
        <end position="80"/>
    </location>
</feature>
<reference evidence="2" key="1">
    <citation type="submission" date="2019-08" db="EMBL/GenBank/DDBJ databases">
        <authorList>
            <person name="Kucharzyk K."/>
            <person name="Murdoch R.W."/>
            <person name="Higgins S."/>
            <person name="Loffler F."/>
        </authorList>
    </citation>
    <scope>NUCLEOTIDE SEQUENCE</scope>
</reference>
<dbReference type="AlphaFoldDB" id="A0A645BH01"/>
<keyword evidence="1" id="KW-0472">Membrane</keyword>
<dbReference type="PANTHER" id="PTHR38450:SF1">
    <property type="entry name" value="STAGE V SPORULATION PROTEIN AC"/>
    <property type="match status" value="1"/>
</dbReference>
<proteinExistence type="predicted"/>
<sequence>MNVMNMDKKQYSAYVKERSKNSPLAINMLNAFLYGGAICTVGQAVSELWRLAGMDKPQAASATSVTMIFIGAFLTGISVYDNLAKHGGAGTIIPITGFANSIVSPAMEFKSEGLVLGMAAKMFVIAGPVLVYGITASVLYGLVLVIFHLA</sequence>
<dbReference type="InterPro" id="IPR005562">
    <property type="entry name" value="SpoVA"/>
</dbReference>
<dbReference type="Pfam" id="PF03862">
    <property type="entry name" value="SpoVAC_SpoVAEB"/>
    <property type="match status" value="1"/>
</dbReference>
<dbReference type="NCBIfam" id="TIGR02838">
    <property type="entry name" value="spore_V_AC"/>
    <property type="match status" value="1"/>
</dbReference>
<dbReference type="EMBL" id="VSSQ01018115">
    <property type="protein sequence ID" value="MPM61034.1"/>
    <property type="molecule type" value="Genomic_DNA"/>
</dbReference>
<feature type="transmembrane region" description="Helical" evidence="1">
    <location>
        <begin position="87"/>
        <end position="103"/>
    </location>
</feature>
<dbReference type="PANTHER" id="PTHR38450">
    <property type="entry name" value="STAGE V SPORULATION PROTEIN AC-RELATED"/>
    <property type="match status" value="1"/>
</dbReference>
<evidence type="ECO:0008006" key="3">
    <source>
        <dbReference type="Google" id="ProtNLM"/>
    </source>
</evidence>
<keyword evidence="1" id="KW-1133">Transmembrane helix</keyword>
<comment type="caution">
    <text evidence="2">The sequence shown here is derived from an EMBL/GenBank/DDBJ whole genome shotgun (WGS) entry which is preliminary data.</text>
</comment>
<dbReference type="InterPro" id="IPR014203">
    <property type="entry name" value="Spore_V_AC"/>
</dbReference>
<evidence type="ECO:0000313" key="2">
    <source>
        <dbReference type="EMBL" id="MPM61034.1"/>
    </source>
</evidence>